<evidence type="ECO:0000313" key="7">
    <source>
        <dbReference type="Proteomes" id="UP000235347"/>
    </source>
</evidence>
<proteinExistence type="inferred from homology"/>
<dbReference type="InterPro" id="IPR001926">
    <property type="entry name" value="TrpB-like_PALP"/>
</dbReference>
<organism evidence="6 7">
    <name type="scientific">Trinickia soli</name>
    <dbReference type="NCBI Taxonomy" id="380675"/>
    <lineage>
        <taxon>Bacteria</taxon>
        <taxon>Pseudomonadati</taxon>
        <taxon>Pseudomonadota</taxon>
        <taxon>Betaproteobacteria</taxon>
        <taxon>Burkholderiales</taxon>
        <taxon>Burkholderiaceae</taxon>
        <taxon>Trinickia</taxon>
    </lineage>
</organism>
<keyword evidence="4" id="KW-0456">Lyase</keyword>
<evidence type="ECO:0000256" key="1">
    <source>
        <dbReference type="ARBA" id="ARBA00001933"/>
    </source>
</evidence>
<dbReference type="InterPro" id="IPR036052">
    <property type="entry name" value="TrpB-like_PALP_sf"/>
</dbReference>
<dbReference type="Proteomes" id="UP000235347">
    <property type="component" value="Unassembled WGS sequence"/>
</dbReference>
<dbReference type="FunFam" id="3.40.50.1100:FF:000007">
    <property type="entry name" value="L-threonine dehydratase catabolic TdcB"/>
    <property type="match status" value="1"/>
</dbReference>
<reference evidence="6 7" key="1">
    <citation type="submission" date="2018-01" db="EMBL/GenBank/DDBJ databases">
        <title>Whole genome analyses suggest that Burkholderia sensu lato contains two further novel genera in the rhizoxinica-symbiotica group Mycetohabitans gen. nov., and Trinickia gen. nov.: implications for the evolution of diazotrophy and nodulation in the Burkholderiaceae.</title>
        <authorList>
            <person name="Estrada-de los Santos P."/>
            <person name="Palmer M."/>
            <person name="Chavez-Ramirez B."/>
            <person name="Beukes C."/>
            <person name="Steenkamp E.T."/>
            <person name="Hirsch A.M."/>
            <person name="Manyaka P."/>
            <person name="Maluk M."/>
            <person name="Lafos M."/>
            <person name="Crook M."/>
            <person name="Gross E."/>
            <person name="Simon M.F."/>
            <person name="Bueno dos Reis Junior F."/>
            <person name="Poole P.S."/>
            <person name="Venter S.N."/>
            <person name="James E.K."/>
        </authorList>
    </citation>
    <scope>NUCLEOTIDE SEQUENCE [LARGE SCALE GENOMIC DNA]</scope>
    <source>
        <strain evidence="6 7">GP25-8</strain>
    </source>
</reference>
<dbReference type="InterPro" id="IPR050147">
    <property type="entry name" value="Ser/Thr_Dehydratase"/>
</dbReference>
<dbReference type="GO" id="GO:0006567">
    <property type="term" value="P:L-threonine catabolic process"/>
    <property type="evidence" value="ECO:0007669"/>
    <property type="project" value="TreeGrafter"/>
</dbReference>
<dbReference type="GO" id="GO:0006565">
    <property type="term" value="P:L-serine catabolic process"/>
    <property type="evidence" value="ECO:0007669"/>
    <property type="project" value="TreeGrafter"/>
</dbReference>
<sequence>MTTHRMGVADLALSDIQAAADHLARVLAPSPLIDVSGWHTAAGAPISVKAECLMPTGSFKIRGATWCMATLTPAERARGVVAYSTGNHAQAVAKAAADAGVAATIVMSPEVPKAKIDVTEGWGARVVMAERSSHARRALAERLAHTHGYTLIAPYDDRRVMAGQASIGIELLKQCGAQPPAAVFVPVGGGGLIAGVAAAIKQLAPSVAVIGVEPALEDDARQSLRAGRLVSMEAPSASIADAIKVQCLGDLTFPLIRRYVDDIVTVQEGQIAAASLRYFNEARLVVEPGGACALAAAFESRLASLPGARVVVLACGGNITVERLAGFASLGGTCGTCGTRGANRP</sequence>
<dbReference type="EMBL" id="PNYB01000024">
    <property type="protein sequence ID" value="PMS18687.1"/>
    <property type="molecule type" value="Genomic_DNA"/>
</dbReference>
<feature type="domain" description="Tryptophan synthase beta chain-like PALP" evidence="5">
    <location>
        <begin position="27"/>
        <end position="316"/>
    </location>
</feature>
<dbReference type="SUPFAM" id="SSF53686">
    <property type="entry name" value="Tryptophan synthase beta subunit-like PLP-dependent enzymes"/>
    <property type="match status" value="1"/>
</dbReference>
<comment type="cofactor">
    <cofactor evidence="1">
        <name>pyridoxal 5'-phosphate</name>
        <dbReference type="ChEBI" id="CHEBI:597326"/>
    </cofactor>
</comment>
<dbReference type="GO" id="GO:0030170">
    <property type="term" value="F:pyridoxal phosphate binding"/>
    <property type="evidence" value="ECO:0007669"/>
    <property type="project" value="InterPro"/>
</dbReference>
<dbReference type="InterPro" id="IPR000634">
    <property type="entry name" value="Ser/Thr_deHydtase_PyrdxlP-BS"/>
</dbReference>
<dbReference type="PANTHER" id="PTHR48078:SF6">
    <property type="entry name" value="L-THREONINE DEHYDRATASE CATABOLIC TDCB"/>
    <property type="match status" value="1"/>
</dbReference>
<evidence type="ECO:0000259" key="5">
    <source>
        <dbReference type="Pfam" id="PF00291"/>
    </source>
</evidence>
<evidence type="ECO:0000313" key="6">
    <source>
        <dbReference type="EMBL" id="PMS18687.1"/>
    </source>
</evidence>
<dbReference type="CDD" id="cd01562">
    <property type="entry name" value="Thr-dehyd"/>
    <property type="match status" value="1"/>
</dbReference>
<dbReference type="PANTHER" id="PTHR48078">
    <property type="entry name" value="THREONINE DEHYDRATASE, MITOCHONDRIAL-RELATED"/>
    <property type="match status" value="1"/>
</dbReference>
<dbReference type="RefSeq" id="WP_102612091.1">
    <property type="nucleotide sequence ID" value="NZ_CADIKD010000017.1"/>
</dbReference>
<name>A0A2N7VNJ6_9BURK</name>
<dbReference type="GO" id="GO:0004794">
    <property type="term" value="F:threonine deaminase activity"/>
    <property type="evidence" value="ECO:0007669"/>
    <property type="project" value="TreeGrafter"/>
</dbReference>
<keyword evidence="7" id="KW-1185">Reference proteome</keyword>
<dbReference type="Gene3D" id="3.40.50.1100">
    <property type="match status" value="2"/>
</dbReference>
<comment type="similarity">
    <text evidence="2">Belongs to the serine/threonine dehydratase family.</text>
</comment>
<dbReference type="AlphaFoldDB" id="A0A2N7VNJ6"/>
<keyword evidence="3" id="KW-0663">Pyridoxal phosphate</keyword>
<dbReference type="FunFam" id="3.40.50.1100:FF:000005">
    <property type="entry name" value="Threonine dehydratase catabolic"/>
    <property type="match status" value="1"/>
</dbReference>
<evidence type="ECO:0000256" key="4">
    <source>
        <dbReference type="ARBA" id="ARBA00023239"/>
    </source>
</evidence>
<evidence type="ECO:0000256" key="3">
    <source>
        <dbReference type="ARBA" id="ARBA00022898"/>
    </source>
</evidence>
<comment type="caution">
    <text evidence="6">The sequence shown here is derived from an EMBL/GenBank/DDBJ whole genome shotgun (WGS) entry which is preliminary data.</text>
</comment>
<accession>A0A2N7VNJ6</accession>
<dbReference type="PROSITE" id="PS00165">
    <property type="entry name" value="DEHYDRATASE_SER_THR"/>
    <property type="match status" value="1"/>
</dbReference>
<protein>
    <recommendedName>
        <fullName evidence="5">Tryptophan synthase beta chain-like PALP domain-containing protein</fullName>
    </recommendedName>
</protein>
<evidence type="ECO:0000256" key="2">
    <source>
        <dbReference type="ARBA" id="ARBA00010869"/>
    </source>
</evidence>
<dbReference type="GO" id="GO:0009097">
    <property type="term" value="P:isoleucine biosynthetic process"/>
    <property type="evidence" value="ECO:0007669"/>
    <property type="project" value="TreeGrafter"/>
</dbReference>
<dbReference type="GO" id="GO:0003941">
    <property type="term" value="F:L-serine ammonia-lyase activity"/>
    <property type="evidence" value="ECO:0007669"/>
    <property type="project" value="TreeGrafter"/>
</dbReference>
<gene>
    <name evidence="6" type="ORF">C0Z19_22725</name>
</gene>
<dbReference type="Pfam" id="PF00291">
    <property type="entry name" value="PALP"/>
    <property type="match status" value="1"/>
</dbReference>